<dbReference type="Proteomes" id="UP000184300">
    <property type="component" value="Unassembled WGS sequence"/>
</dbReference>
<feature type="region of interest" description="Disordered" evidence="2">
    <location>
        <begin position="1"/>
        <end position="45"/>
    </location>
</feature>
<gene>
    <name evidence="4" type="ORF">ASPGLDRAFT_1501555</name>
</gene>
<proteinExistence type="predicted"/>
<dbReference type="RefSeq" id="XP_022397418.1">
    <property type="nucleotide sequence ID" value="XM_022542114.1"/>
</dbReference>
<evidence type="ECO:0000256" key="3">
    <source>
        <dbReference type="SAM" id="Phobius"/>
    </source>
</evidence>
<keyword evidence="3" id="KW-0812">Transmembrane</keyword>
<dbReference type="OrthoDB" id="10352571at2759"/>
<protein>
    <submittedName>
        <fullName evidence="4">Uncharacterized protein</fullName>
    </submittedName>
</protein>
<accession>A0A1L9V9Z0</accession>
<feature type="compositionally biased region" description="Basic and acidic residues" evidence="2">
    <location>
        <begin position="1"/>
        <end position="12"/>
    </location>
</feature>
<feature type="compositionally biased region" description="Low complexity" evidence="2">
    <location>
        <begin position="17"/>
        <end position="30"/>
    </location>
</feature>
<evidence type="ECO:0000313" key="5">
    <source>
        <dbReference type="Proteomes" id="UP000184300"/>
    </source>
</evidence>
<keyword evidence="5" id="KW-1185">Reference proteome</keyword>
<sequence>MRPKEEKARASTEDMSESSCSDESSQTISECSDSDNESTTSTTDKLNWLTEKLEDLTSKLQFMQDKHQTFQTENQRLQKEDQRLQKRADSRMEELRFDRIWMRDRILVAYAVAFGTYWFIRGSIPVDILSNNMKREVSEQSQTNVSKQMTPEELRECIKTLKSDMQAFQDELQSIQDRRLMIQDGKLELQSELGEKVEYNHAETLSNQYWEEAKQRLREETKLVKVN</sequence>
<feature type="transmembrane region" description="Helical" evidence="3">
    <location>
        <begin position="106"/>
        <end position="124"/>
    </location>
</feature>
<name>A0A1L9V9Z0_ASPGL</name>
<reference evidence="5" key="1">
    <citation type="journal article" date="2017" name="Genome Biol.">
        <title>Comparative genomics reveals high biological diversity and specific adaptations in the industrially and medically important fungal genus Aspergillus.</title>
        <authorList>
            <person name="de Vries R.P."/>
            <person name="Riley R."/>
            <person name="Wiebenga A."/>
            <person name="Aguilar-Osorio G."/>
            <person name="Amillis S."/>
            <person name="Uchima C.A."/>
            <person name="Anderluh G."/>
            <person name="Asadollahi M."/>
            <person name="Askin M."/>
            <person name="Barry K."/>
            <person name="Battaglia E."/>
            <person name="Bayram O."/>
            <person name="Benocci T."/>
            <person name="Braus-Stromeyer S.A."/>
            <person name="Caldana C."/>
            <person name="Canovas D."/>
            <person name="Cerqueira G.C."/>
            <person name="Chen F."/>
            <person name="Chen W."/>
            <person name="Choi C."/>
            <person name="Clum A."/>
            <person name="Dos Santos R.A."/>
            <person name="Damasio A.R."/>
            <person name="Diallinas G."/>
            <person name="Emri T."/>
            <person name="Fekete E."/>
            <person name="Flipphi M."/>
            <person name="Freyberg S."/>
            <person name="Gallo A."/>
            <person name="Gournas C."/>
            <person name="Habgood R."/>
            <person name="Hainaut M."/>
            <person name="Harispe M.L."/>
            <person name="Henrissat B."/>
            <person name="Hilden K.S."/>
            <person name="Hope R."/>
            <person name="Hossain A."/>
            <person name="Karabika E."/>
            <person name="Karaffa L."/>
            <person name="Karanyi Z."/>
            <person name="Krasevec N."/>
            <person name="Kuo A."/>
            <person name="Kusch H."/>
            <person name="LaButti K."/>
            <person name="Lagendijk E.L."/>
            <person name="Lapidus A."/>
            <person name="Levasseur A."/>
            <person name="Lindquist E."/>
            <person name="Lipzen A."/>
            <person name="Logrieco A.F."/>
            <person name="MacCabe A."/>
            <person name="Maekelae M.R."/>
            <person name="Malavazi I."/>
            <person name="Melin P."/>
            <person name="Meyer V."/>
            <person name="Mielnichuk N."/>
            <person name="Miskei M."/>
            <person name="Molnar A.P."/>
            <person name="Mule G."/>
            <person name="Ngan C.Y."/>
            <person name="Orejas M."/>
            <person name="Orosz E."/>
            <person name="Ouedraogo J.P."/>
            <person name="Overkamp K.M."/>
            <person name="Park H.-S."/>
            <person name="Perrone G."/>
            <person name="Piumi F."/>
            <person name="Punt P.J."/>
            <person name="Ram A.F."/>
            <person name="Ramon A."/>
            <person name="Rauscher S."/>
            <person name="Record E."/>
            <person name="Riano-Pachon D.M."/>
            <person name="Robert V."/>
            <person name="Roehrig J."/>
            <person name="Ruller R."/>
            <person name="Salamov A."/>
            <person name="Salih N.S."/>
            <person name="Samson R.A."/>
            <person name="Sandor E."/>
            <person name="Sanguinetti M."/>
            <person name="Schuetze T."/>
            <person name="Sepcic K."/>
            <person name="Shelest E."/>
            <person name="Sherlock G."/>
            <person name="Sophianopoulou V."/>
            <person name="Squina F.M."/>
            <person name="Sun H."/>
            <person name="Susca A."/>
            <person name="Todd R.B."/>
            <person name="Tsang A."/>
            <person name="Unkles S.E."/>
            <person name="van de Wiele N."/>
            <person name="van Rossen-Uffink D."/>
            <person name="Oliveira J.V."/>
            <person name="Vesth T.C."/>
            <person name="Visser J."/>
            <person name="Yu J.-H."/>
            <person name="Zhou M."/>
            <person name="Andersen M.R."/>
            <person name="Archer D.B."/>
            <person name="Baker S.E."/>
            <person name="Benoit I."/>
            <person name="Brakhage A.A."/>
            <person name="Braus G.H."/>
            <person name="Fischer R."/>
            <person name="Frisvad J.C."/>
            <person name="Goldman G.H."/>
            <person name="Houbraken J."/>
            <person name="Oakley B."/>
            <person name="Pocsi I."/>
            <person name="Scazzocchio C."/>
            <person name="Seiboth B."/>
            <person name="vanKuyk P.A."/>
            <person name="Wortman J."/>
            <person name="Dyer P.S."/>
            <person name="Grigoriev I.V."/>
        </authorList>
    </citation>
    <scope>NUCLEOTIDE SEQUENCE [LARGE SCALE GENOMIC DNA]</scope>
    <source>
        <strain evidence="5">CBS 516.65</strain>
    </source>
</reference>
<keyword evidence="3" id="KW-0472">Membrane</keyword>
<dbReference type="AlphaFoldDB" id="A0A1L9V9Z0"/>
<dbReference type="GeneID" id="34458375"/>
<dbReference type="EMBL" id="KV878909">
    <property type="protein sequence ID" value="OJJ80720.1"/>
    <property type="molecule type" value="Genomic_DNA"/>
</dbReference>
<evidence type="ECO:0000313" key="4">
    <source>
        <dbReference type="EMBL" id="OJJ80720.1"/>
    </source>
</evidence>
<dbReference type="VEuPathDB" id="FungiDB:ASPGLDRAFT_1501555"/>
<evidence type="ECO:0000256" key="2">
    <source>
        <dbReference type="SAM" id="MobiDB-lite"/>
    </source>
</evidence>
<organism evidence="4 5">
    <name type="scientific">Aspergillus glaucus CBS 516.65</name>
    <dbReference type="NCBI Taxonomy" id="1160497"/>
    <lineage>
        <taxon>Eukaryota</taxon>
        <taxon>Fungi</taxon>
        <taxon>Dikarya</taxon>
        <taxon>Ascomycota</taxon>
        <taxon>Pezizomycotina</taxon>
        <taxon>Eurotiomycetes</taxon>
        <taxon>Eurotiomycetidae</taxon>
        <taxon>Eurotiales</taxon>
        <taxon>Aspergillaceae</taxon>
        <taxon>Aspergillus</taxon>
        <taxon>Aspergillus subgen. Aspergillus</taxon>
    </lineage>
</organism>
<keyword evidence="3" id="KW-1133">Transmembrane helix</keyword>
<feature type="coiled-coil region" evidence="1">
    <location>
        <begin position="46"/>
        <end position="94"/>
    </location>
</feature>
<evidence type="ECO:0000256" key="1">
    <source>
        <dbReference type="SAM" id="Coils"/>
    </source>
</evidence>
<keyword evidence="1" id="KW-0175">Coiled coil</keyword>